<evidence type="ECO:0000259" key="3">
    <source>
        <dbReference type="PROSITE" id="PS50977"/>
    </source>
</evidence>
<dbReference type="InterPro" id="IPR039536">
    <property type="entry name" value="TetR_C_Proteobacteria"/>
</dbReference>
<dbReference type="Pfam" id="PF14246">
    <property type="entry name" value="TetR_C_7"/>
    <property type="match status" value="1"/>
</dbReference>
<gene>
    <name evidence="4" type="ORF">Q4610_01380</name>
</gene>
<dbReference type="InterPro" id="IPR001647">
    <property type="entry name" value="HTH_TetR"/>
</dbReference>
<keyword evidence="5" id="KW-1185">Reference proteome</keyword>
<name>A0ABT8ZGL7_9SPHN</name>
<dbReference type="Proteomes" id="UP001176471">
    <property type="component" value="Unassembled WGS sequence"/>
</dbReference>
<feature type="domain" description="HTH tetR-type" evidence="3">
    <location>
        <begin position="20"/>
        <end position="80"/>
    </location>
</feature>
<accession>A0ABT8ZGL7</accession>
<reference evidence="4" key="1">
    <citation type="submission" date="2023-07" db="EMBL/GenBank/DDBJ databases">
        <title>Bacterial whole genome sequence for Sphingobium sp. HBC34.</title>
        <authorList>
            <person name="Le V."/>
            <person name="Ko S.-R."/>
            <person name="Ahn C.-Y."/>
            <person name="Oh H.-M."/>
        </authorList>
    </citation>
    <scope>NUCLEOTIDE SEQUENCE</scope>
    <source>
        <strain evidence="4">HBC34</strain>
    </source>
</reference>
<dbReference type="PROSITE" id="PS50977">
    <property type="entry name" value="HTH_TETR_2"/>
    <property type="match status" value="1"/>
</dbReference>
<evidence type="ECO:0000256" key="1">
    <source>
        <dbReference type="ARBA" id="ARBA00023125"/>
    </source>
</evidence>
<sequence length="215" mass="23293">MPSPTIRTARRGRPRKDEEAQLQDAFLDHCLSQFLVKGYRSTTMDDLARGFGASKSTLYAHYGSKAGLVLAAMERAVPMSLGQLSAVNSDLKRLPRSVLHDFGTLLQGNANDQSVRALWSAVIQARADSDRIEPAIAEGLKRTLAPLITYFDRAGKAGILHVSDPDRAALAFAELVSGGLNAFMHSPVAAAERATDLEFALDLFMQGVMPRQPAI</sequence>
<evidence type="ECO:0000313" key="4">
    <source>
        <dbReference type="EMBL" id="MDO7833685.1"/>
    </source>
</evidence>
<proteinExistence type="predicted"/>
<dbReference type="RefSeq" id="WP_304534225.1">
    <property type="nucleotide sequence ID" value="NZ_JAUQOM010000001.1"/>
</dbReference>
<feature type="DNA-binding region" description="H-T-H motif" evidence="2">
    <location>
        <begin position="43"/>
        <end position="62"/>
    </location>
</feature>
<comment type="caution">
    <text evidence="4">The sequence shown here is derived from an EMBL/GenBank/DDBJ whole genome shotgun (WGS) entry which is preliminary data.</text>
</comment>
<dbReference type="InterPro" id="IPR009057">
    <property type="entry name" value="Homeodomain-like_sf"/>
</dbReference>
<dbReference type="InterPro" id="IPR050109">
    <property type="entry name" value="HTH-type_TetR-like_transc_reg"/>
</dbReference>
<dbReference type="Gene3D" id="1.10.357.10">
    <property type="entry name" value="Tetracycline Repressor, domain 2"/>
    <property type="match status" value="1"/>
</dbReference>
<dbReference type="SUPFAM" id="SSF46689">
    <property type="entry name" value="Homeodomain-like"/>
    <property type="match status" value="1"/>
</dbReference>
<organism evidence="4 5">
    <name type="scientific">Sphingobium cyanobacteriorum</name>
    <dbReference type="NCBI Taxonomy" id="3063954"/>
    <lineage>
        <taxon>Bacteria</taxon>
        <taxon>Pseudomonadati</taxon>
        <taxon>Pseudomonadota</taxon>
        <taxon>Alphaproteobacteria</taxon>
        <taxon>Sphingomonadales</taxon>
        <taxon>Sphingomonadaceae</taxon>
        <taxon>Sphingobium</taxon>
    </lineage>
</organism>
<dbReference type="PANTHER" id="PTHR30055">
    <property type="entry name" value="HTH-TYPE TRANSCRIPTIONAL REGULATOR RUTR"/>
    <property type="match status" value="1"/>
</dbReference>
<dbReference type="EMBL" id="JAUQOM010000001">
    <property type="protein sequence ID" value="MDO7833685.1"/>
    <property type="molecule type" value="Genomic_DNA"/>
</dbReference>
<dbReference type="Pfam" id="PF00440">
    <property type="entry name" value="TetR_N"/>
    <property type="match status" value="1"/>
</dbReference>
<dbReference type="PANTHER" id="PTHR30055:SF146">
    <property type="entry name" value="HTH-TYPE TRANSCRIPTIONAL DUAL REGULATOR CECR"/>
    <property type="match status" value="1"/>
</dbReference>
<evidence type="ECO:0000313" key="5">
    <source>
        <dbReference type="Proteomes" id="UP001176471"/>
    </source>
</evidence>
<protein>
    <submittedName>
        <fullName evidence="4">TetR/AcrR family transcriptional regulator</fullName>
    </submittedName>
</protein>
<keyword evidence="1 2" id="KW-0238">DNA-binding</keyword>
<evidence type="ECO:0000256" key="2">
    <source>
        <dbReference type="PROSITE-ProRule" id="PRU00335"/>
    </source>
</evidence>